<feature type="region of interest" description="Disordered" evidence="2">
    <location>
        <begin position="209"/>
        <end position="231"/>
    </location>
</feature>
<evidence type="ECO:0000313" key="4">
    <source>
        <dbReference type="Proteomes" id="UP000515160"/>
    </source>
</evidence>
<evidence type="ECO:0000313" key="6">
    <source>
        <dbReference type="RefSeq" id="XP_034100606.1"/>
    </source>
</evidence>
<gene>
    <name evidence="5 6" type="primary">LOC117565550</name>
</gene>
<dbReference type="PANTHER" id="PTHR23247:SF2">
    <property type="entry name" value="COILED-COIL DOMAIN-CONTAINING PROTEIN 34"/>
    <property type="match status" value="1"/>
</dbReference>
<dbReference type="Pfam" id="PF13904">
    <property type="entry name" value="CCDC34"/>
    <property type="match status" value="1"/>
</dbReference>
<dbReference type="RefSeq" id="XP_034100605.1">
    <property type="nucleotide sequence ID" value="XM_034244714.2"/>
</dbReference>
<evidence type="ECO:0000259" key="3">
    <source>
        <dbReference type="Pfam" id="PF13904"/>
    </source>
</evidence>
<dbReference type="PANTHER" id="PTHR23247">
    <property type="entry name" value="NY-REN-41 ANTIGEN L15 -RELATED"/>
    <property type="match status" value="1"/>
</dbReference>
<dbReference type="RefSeq" id="XP_034100606.1">
    <property type="nucleotide sequence ID" value="XM_034244715.2"/>
</dbReference>
<protein>
    <submittedName>
        <fullName evidence="5 6">Coiled-coil domain-containing protein 34</fullName>
    </submittedName>
</protein>
<organism evidence="4 5">
    <name type="scientific">Drosophila albomicans</name>
    <name type="common">Fruit fly</name>
    <dbReference type="NCBI Taxonomy" id="7291"/>
    <lineage>
        <taxon>Eukaryota</taxon>
        <taxon>Metazoa</taxon>
        <taxon>Ecdysozoa</taxon>
        <taxon>Arthropoda</taxon>
        <taxon>Hexapoda</taxon>
        <taxon>Insecta</taxon>
        <taxon>Pterygota</taxon>
        <taxon>Neoptera</taxon>
        <taxon>Endopterygota</taxon>
        <taxon>Diptera</taxon>
        <taxon>Brachycera</taxon>
        <taxon>Muscomorpha</taxon>
        <taxon>Ephydroidea</taxon>
        <taxon>Drosophilidae</taxon>
        <taxon>Drosophila</taxon>
    </lineage>
</organism>
<dbReference type="GeneID" id="117565550"/>
<proteinExistence type="predicted"/>
<feature type="coiled-coil region" evidence="1">
    <location>
        <begin position="247"/>
        <end position="282"/>
    </location>
</feature>
<evidence type="ECO:0000256" key="2">
    <source>
        <dbReference type="SAM" id="MobiDB-lite"/>
    </source>
</evidence>
<accession>A0A6P8WR11</accession>
<feature type="compositionally biased region" description="Low complexity" evidence="2">
    <location>
        <begin position="216"/>
        <end position="231"/>
    </location>
</feature>
<dbReference type="AlphaFoldDB" id="A0A6P8WR11"/>
<evidence type="ECO:0000256" key="1">
    <source>
        <dbReference type="SAM" id="Coils"/>
    </source>
</evidence>
<feature type="coiled-coil region" evidence="1">
    <location>
        <begin position="163"/>
        <end position="190"/>
    </location>
</feature>
<feature type="domain" description="Coiled-coil" evidence="3">
    <location>
        <begin position="155"/>
        <end position="318"/>
    </location>
</feature>
<keyword evidence="4" id="KW-1185">Reference proteome</keyword>
<keyword evidence="1" id="KW-0175">Coiled coil</keyword>
<evidence type="ECO:0000313" key="5">
    <source>
        <dbReference type="RefSeq" id="XP_034100605.1"/>
    </source>
</evidence>
<name>A0A6P8WR11_DROAB</name>
<dbReference type="Proteomes" id="UP000515160">
    <property type="component" value="Chromosome 2L"/>
</dbReference>
<dbReference type="OrthoDB" id="6591885at2759"/>
<reference evidence="5 6" key="1">
    <citation type="submission" date="2025-04" db="UniProtKB">
        <authorList>
            <consortium name="RefSeq"/>
        </authorList>
    </citation>
    <scope>IDENTIFICATION</scope>
    <source>
        <strain evidence="5 6">15112-1751.03</strain>
        <tissue evidence="5 6">Whole Adult</tissue>
    </source>
</reference>
<dbReference type="InterPro" id="IPR045323">
    <property type="entry name" value="CCDC34"/>
</dbReference>
<sequence length="328" mass="38521">MAFCGHIDPDGKIVWRDETFSGSTRIISQSSDQSNTMEQSDKSRPLSVDLQNFDSIQEWNRCSLQGINGVICEDQAESSSSSSTPLSLPPATDSNYIFERRQTADSLYSWSEVYGSVKPNEAQSNVVPSLELQSKTSTLDYLRELDGLKLHREPKMAYENWIASKERIRQQKLQQQRLKLEEEKERKDQRKYLAKLCYEKWLNDKARQANQKRRMQLQQSRSSSSSSLIRKVSQSEIRQEVQSWWHKKQEQQQRQRLEIQRRMQLKEQKNQHRKQLAAMAWEKWMSNVFDKPKPVPMNQGIDSLRGTVSEIYINPNPWKHLQKPSEEQ</sequence>
<dbReference type="InterPro" id="IPR025259">
    <property type="entry name" value="CCDC34/181"/>
</dbReference>